<evidence type="ECO:0000313" key="3">
    <source>
        <dbReference type="Proteomes" id="UP001176468"/>
    </source>
</evidence>
<gene>
    <name evidence="2" type="ORF">Q5H94_05895</name>
</gene>
<proteinExistence type="predicted"/>
<evidence type="ECO:0000256" key="1">
    <source>
        <dbReference type="SAM" id="SignalP"/>
    </source>
</evidence>
<comment type="caution">
    <text evidence="2">The sequence shown here is derived from an EMBL/GenBank/DDBJ whole genome shotgun (WGS) entry which is preliminary data.</text>
</comment>
<feature type="chain" id="PRO_5045370109" evidence="1">
    <location>
        <begin position="23"/>
        <end position="163"/>
    </location>
</feature>
<protein>
    <submittedName>
        <fullName evidence="2">Uncharacterized protein</fullName>
    </submittedName>
</protein>
<dbReference type="Proteomes" id="UP001176468">
    <property type="component" value="Unassembled WGS sequence"/>
</dbReference>
<organism evidence="2 3">
    <name type="scientific">Sphingomonas immobilis</name>
    <dbReference type="NCBI Taxonomy" id="3063997"/>
    <lineage>
        <taxon>Bacteria</taxon>
        <taxon>Pseudomonadati</taxon>
        <taxon>Pseudomonadota</taxon>
        <taxon>Alphaproteobacteria</taxon>
        <taxon>Sphingomonadales</taxon>
        <taxon>Sphingomonadaceae</taxon>
        <taxon>Sphingomonas</taxon>
    </lineage>
</organism>
<feature type="signal peptide" evidence="1">
    <location>
        <begin position="1"/>
        <end position="22"/>
    </location>
</feature>
<evidence type="ECO:0000313" key="2">
    <source>
        <dbReference type="EMBL" id="MDO7841849.1"/>
    </source>
</evidence>
<sequence>MRLFAIAALALIAASSAPWVLGDIGLSQGGHVVKFGVPRAAAIAAVSAVSGKPIKAHSIPDCGQGEPMSRVEFRNGLGMEFLRGKFSGWTLDGNGDRSFKTSKGVGIGATLATLKKAYPSVTVDDGSLGVMFTVENGPSGFLDNTKPTAHVTSLYSGETCMIS</sequence>
<name>A0ABT8ZXI1_9SPHN</name>
<dbReference type="RefSeq" id="WP_304560308.1">
    <property type="nucleotide sequence ID" value="NZ_JAUQSZ010000003.1"/>
</dbReference>
<keyword evidence="3" id="KW-1185">Reference proteome</keyword>
<keyword evidence="1" id="KW-0732">Signal</keyword>
<dbReference type="EMBL" id="JAUQSZ010000003">
    <property type="protein sequence ID" value="MDO7841849.1"/>
    <property type="molecule type" value="Genomic_DNA"/>
</dbReference>
<reference evidence="2" key="1">
    <citation type="submission" date="2023-07" db="EMBL/GenBank/DDBJ databases">
        <authorList>
            <person name="Kim M.K."/>
        </authorList>
    </citation>
    <scope>NUCLEOTIDE SEQUENCE</scope>
    <source>
        <strain evidence="2">CA1-15</strain>
    </source>
</reference>
<accession>A0ABT8ZXI1</accession>